<dbReference type="RefSeq" id="WP_378783335.1">
    <property type="nucleotide sequence ID" value="NZ_JBHTIM010000001.1"/>
</dbReference>
<protein>
    <recommendedName>
        <fullName evidence="3">SH3 domain-containing protein</fullName>
    </recommendedName>
</protein>
<dbReference type="Proteomes" id="UP001597042">
    <property type="component" value="Unassembled WGS sequence"/>
</dbReference>
<comment type="caution">
    <text evidence="1">The sequence shown here is derived from an EMBL/GenBank/DDBJ whole genome shotgun (WGS) entry which is preliminary data.</text>
</comment>
<evidence type="ECO:0000313" key="1">
    <source>
        <dbReference type="EMBL" id="MFD0782107.1"/>
    </source>
</evidence>
<keyword evidence="2" id="KW-1185">Reference proteome</keyword>
<organism evidence="1 2">
    <name type="scientific">Microbacterium koreense</name>
    <dbReference type="NCBI Taxonomy" id="323761"/>
    <lineage>
        <taxon>Bacteria</taxon>
        <taxon>Bacillati</taxon>
        <taxon>Actinomycetota</taxon>
        <taxon>Actinomycetes</taxon>
        <taxon>Micrococcales</taxon>
        <taxon>Microbacteriaceae</taxon>
        <taxon>Microbacterium</taxon>
    </lineage>
</organism>
<dbReference type="EMBL" id="JBHTIM010000001">
    <property type="protein sequence ID" value="MFD0782107.1"/>
    <property type="molecule type" value="Genomic_DNA"/>
</dbReference>
<accession>A0ABW2ZTV2</accession>
<gene>
    <name evidence="1" type="ORF">ACFQZV_12465</name>
</gene>
<reference evidence="2" key="1">
    <citation type="journal article" date="2019" name="Int. J. Syst. Evol. Microbiol.">
        <title>The Global Catalogue of Microorganisms (GCM) 10K type strain sequencing project: providing services to taxonomists for standard genome sequencing and annotation.</title>
        <authorList>
            <consortium name="The Broad Institute Genomics Platform"/>
            <consortium name="The Broad Institute Genome Sequencing Center for Infectious Disease"/>
            <person name="Wu L."/>
            <person name="Ma J."/>
        </authorList>
    </citation>
    <scope>NUCLEOTIDE SEQUENCE [LARGE SCALE GENOMIC DNA]</scope>
    <source>
        <strain evidence="2">CCUG 50754</strain>
    </source>
</reference>
<proteinExistence type="predicted"/>
<dbReference type="PROSITE" id="PS51318">
    <property type="entry name" value="TAT"/>
    <property type="match status" value="1"/>
</dbReference>
<evidence type="ECO:0008006" key="3">
    <source>
        <dbReference type="Google" id="ProtNLM"/>
    </source>
</evidence>
<sequence length="872" mass="92053">MTLLGTNRRRALGSGFVVVLAAVTALVAGLLTPVTPATAVVADSTAATQVATDLSATDVSGASAVATDIAQMADLSLFRPGNIISDAVFFNKNTMTESQIQAFLQTQVPSCRSGYTCLKDWYDTSRTTSADAMCGAYSGGVRERASRIIYKVAQACGINPQVILATLQKEQGLVTHVWPSTWRYTIAMGQGCPDTAACDTRYYGFFNQVFGAAWQFKRYANPPGTSQYFTWYAPGKTWNVRWHPNASCGSSPVYIENQATANLYYYTPYQPNAAAIRAYSGTGDACSSYGNRNFYRYFVDWFGSTHGNSAASRCAAPYGASSAFKTYVLLSEQTARKAPRTTCADGGVSLDAGTVVQATSVTADKNWIQVHVDAVDRWVPRDQVRYASATESVCAMPSAASARKTYVVSVATVTARVAPTSACDAGSAEVREGTVATAIAVSSDRDWLKLAFAEGHRWIPRSDVRYASSDESACTLPVDFGDAVKTYTVRPGGLTARVAPSVECTDVLQARAGETFTAAAVTEAGDWLMFWTDDGRAMWAPRSAVEYSSRMDVCDLGAAVRSASKTYVVSARSVVGRLSPSAGCGEGSVEVSSGVVATAVAVTAERDWLKLAFAGGQLWVPRDAVRYASAGESVCTLPTDFRSAFKSYVVLPGGSTARSAPTVECGAGVRDLPAGTGLTAMGVTADGDWLMFQAADGADLWLPRDTVDYASRVGVCDLGGSVRSAYRTYVVSGEGAVGRLSPSVGCADGAVEVSSGVVATAVAVTAERDWLKLAFAGGQLWVPRDAVRYASAGESVCTLPTDFRSAFKSYVVLPGGSTARSAPTVECGAGVRDLPAGTGLTAMGVTADGDWLMFQAADGADLWLPRDTVDYR</sequence>
<name>A0ABW2ZTV2_9MICO</name>
<evidence type="ECO:0000313" key="2">
    <source>
        <dbReference type="Proteomes" id="UP001597042"/>
    </source>
</evidence>
<dbReference type="InterPro" id="IPR006311">
    <property type="entry name" value="TAT_signal"/>
</dbReference>